<evidence type="ECO:0000313" key="2">
    <source>
        <dbReference type="Proteomes" id="UP000240974"/>
    </source>
</evidence>
<protein>
    <submittedName>
        <fullName evidence="1">Uncharacterized protein</fullName>
    </submittedName>
</protein>
<dbReference type="EMBL" id="PYLQ01000025">
    <property type="protein sequence ID" value="PST36707.1"/>
    <property type="molecule type" value="Genomic_DNA"/>
</dbReference>
<dbReference type="InterPro" id="IPR025935">
    <property type="entry name" value="AbiH"/>
</dbReference>
<dbReference type="Pfam" id="PF14253">
    <property type="entry name" value="AbiH"/>
    <property type="match status" value="1"/>
</dbReference>
<reference evidence="1 2" key="1">
    <citation type="journal article" date="2019" name="Int. J. Syst. Evol. Microbiol.">
        <title>Faecalibacillus intestinalis gen. nov., sp. nov. and Faecalibacillus faecis sp. nov., isolated from human faeces.</title>
        <authorList>
            <person name="Seo B."/>
            <person name="Jeon K."/>
            <person name="Baek I."/>
            <person name="Lee Y.M."/>
            <person name="Baek K."/>
            <person name="Ko G."/>
        </authorList>
    </citation>
    <scope>NUCLEOTIDE SEQUENCE [LARGE SCALE GENOMIC DNA]</scope>
    <source>
        <strain evidence="1 2">SNUG30099</strain>
    </source>
</reference>
<accession>A0A2T3FN35</accession>
<gene>
    <name evidence="1" type="ORF">C7U54_12690</name>
</gene>
<dbReference type="Proteomes" id="UP000240974">
    <property type="component" value="Unassembled WGS sequence"/>
</dbReference>
<name>A0A2T3FN35_9FIRM</name>
<dbReference type="AlphaFoldDB" id="A0A2T3FN35"/>
<organism evidence="1 2">
    <name type="scientific">Faecalibacillus intestinalis</name>
    <dbReference type="NCBI Taxonomy" id="1982626"/>
    <lineage>
        <taxon>Bacteria</taxon>
        <taxon>Bacillati</taxon>
        <taxon>Bacillota</taxon>
        <taxon>Erysipelotrichia</taxon>
        <taxon>Erysipelotrichales</taxon>
        <taxon>Coprobacillaceae</taxon>
        <taxon>Faecalibacillus</taxon>
    </lineage>
</organism>
<keyword evidence="2" id="KW-1185">Reference proteome</keyword>
<sequence>MERVYIDKSNMDIDFIHGKANKDLEIEKNNMVLGIDEFLPAEKQNINVEFVEFKKFYQRIYKETGCKYKNWVDEIKSEHSLYVKKIAKANFLYDEAMICKNCKKHNLYIFGHSLDVTDGDILRDLILNDNVSTTIFYHNKENMGKQITNLVKVVGENELIGRTGGSTRTIKFKLQKN</sequence>
<proteinExistence type="predicted"/>
<comment type="caution">
    <text evidence="1">The sequence shown here is derived from an EMBL/GenBank/DDBJ whole genome shotgun (WGS) entry which is preliminary data.</text>
</comment>
<evidence type="ECO:0000313" key="1">
    <source>
        <dbReference type="EMBL" id="PST36707.1"/>
    </source>
</evidence>